<dbReference type="OrthoDB" id="4088568at2759"/>
<keyword evidence="1" id="KW-0175">Coiled coil</keyword>
<dbReference type="Proteomes" id="UP000606974">
    <property type="component" value="Unassembled WGS sequence"/>
</dbReference>
<feature type="coiled-coil region" evidence="1">
    <location>
        <begin position="48"/>
        <end position="82"/>
    </location>
</feature>
<feature type="compositionally biased region" description="Polar residues" evidence="2">
    <location>
        <begin position="335"/>
        <end position="346"/>
    </location>
</feature>
<feature type="compositionally biased region" description="Basic and acidic residues" evidence="2">
    <location>
        <begin position="661"/>
        <end position="685"/>
    </location>
</feature>
<evidence type="ECO:0000256" key="1">
    <source>
        <dbReference type="SAM" id="Coils"/>
    </source>
</evidence>
<accession>A0A8H7E8T5</accession>
<keyword evidence="4" id="KW-1185">Reference proteome</keyword>
<evidence type="ECO:0000256" key="2">
    <source>
        <dbReference type="SAM" id="MobiDB-lite"/>
    </source>
</evidence>
<protein>
    <submittedName>
        <fullName evidence="3">Uncharacterized protein</fullName>
    </submittedName>
</protein>
<proteinExistence type="predicted"/>
<evidence type="ECO:0000313" key="4">
    <source>
        <dbReference type="Proteomes" id="UP000606974"/>
    </source>
</evidence>
<feature type="region of interest" description="Disordered" evidence="2">
    <location>
        <begin position="315"/>
        <end position="501"/>
    </location>
</feature>
<gene>
    <name evidence="3" type="ORF">GJ744_005592</name>
</gene>
<sequence length="685" mass="75974">MPYLKCCCGRLDCAYLEHNKVALRDLERDVETAAQLGQALLDRHESYMAESEEERSKMVASLEKLEADKRVLEARNAIVTQENQHLLHQLECMNSQIADSDAQIESLMATLSSAQYENKRLMALAARAAELEAEMTAMEVEQSRLREELVTSQQEERSAIHRWEHAEITLRDLNDQIQTIEREARDEREKHLEICGQIERKRVIEKEMGSAAGRLRGAAAASTLGRDKEGTNVVSHFVRDILQDNAKLQAGIVELRELLQTSNEEVQNLKEQVLQHQPVSKELELQSPSLMDEIQQCRPEAVYQELHVHHHYHAKITAKKERVPSFRRPPKRRGLTSSSANSSAGCQTPIPPDCISTMPRPHPSSQINRWSTQSSATDVSNISSLPSSIFDRTDSGFESSPPTSPESACYATTRFHHKQQRPQSAAFTDLTDVSEDEPQSTFSRPREQTGHSDGNFEHGIACTGSDPQRPLSSREHPQPKSDSLILELGPGPAHESRDTNTLNNLLFNPPALRRSNSQESLVSISGMDIHLPQKRDPRPYLHPRPSSTLGASDPLNFSVAFPSSQPLASIAEVNASSSNLKSTSTSESASPLSLLSGLASGRSQKPAAKGLGRFVGSWARGRWGVVPVASMGNIQEEAISRNSFRRGPGINQKGPIVGFKPPDRTPSEVHAERLDEDLLKESLVE</sequence>
<dbReference type="AlphaFoldDB" id="A0A8H7E8T5"/>
<feature type="coiled-coil region" evidence="1">
    <location>
        <begin position="245"/>
        <end position="272"/>
    </location>
</feature>
<comment type="caution">
    <text evidence="3">The sequence shown here is derived from an EMBL/GenBank/DDBJ whole genome shotgun (WGS) entry which is preliminary data.</text>
</comment>
<feature type="coiled-coil region" evidence="1">
    <location>
        <begin position="114"/>
        <end position="190"/>
    </location>
</feature>
<dbReference type="EMBL" id="JAACFV010000024">
    <property type="protein sequence ID" value="KAF7511046.1"/>
    <property type="molecule type" value="Genomic_DNA"/>
</dbReference>
<feature type="compositionally biased region" description="Basic and acidic residues" evidence="2">
    <location>
        <begin position="444"/>
        <end position="456"/>
    </location>
</feature>
<reference evidence="3" key="1">
    <citation type="submission" date="2020-02" db="EMBL/GenBank/DDBJ databases">
        <authorList>
            <person name="Palmer J.M."/>
        </authorList>
    </citation>
    <scope>NUCLEOTIDE SEQUENCE</scope>
    <source>
        <strain evidence="3">EPUS1.4</strain>
        <tissue evidence="3">Thallus</tissue>
    </source>
</reference>
<organism evidence="3 4">
    <name type="scientific">Endocarpon pusillum</name>
    <dbReference type="NCBI Taxonomy" id="364733"/>
    <lineage>
        <taxon>Eukaryota</taxon>
        <taxon>Fungi</taxon>
        <taxon>Dikarya</taxon>
        <taxon>Ascomycota</taxon>
        <taxon>Pezizomycotina</taxon>
        <taxon>Eurotiomycetes</taxon>
        <taxon>Chaetothyriomycetidae</taxon>
        <taxon>Verrucariales</taxon>
        <taxon>Verrucariaceae</taxon>
        <taxon>Endocarpon</taxon>
    </lineage>
</organism>
<feature type="region of interest" description="Disordered" evidence="2">
    <location>
        <begin position="643"/>
        <end position="685"/>
    </location>
</feature>
<evidence type="ECO:0000313" key="3">
    <source>
        <dbReference type="EMBL" id="KAF7511046.1"/>
    </source>
</evidence>
<feature type="compositionally biased region" description="Polar residues" evidence="2">
    <location>
        <begin position="363"/>
        <end position="387"/>
    </location>
</feature>
<name>A0A8H7E8T5_9EURO</name>